<protein>
    <submittedName>
        <fullName evidence="1">Uncharacterized protein</fullName>
    </submittedName>
</protein>
<name>A0ACB6QKF7_9PLEO</name>
<evidence type="ECO:0000313" key="2">
    <source>
        <dbReference type="Proteomes" id="UP000799755"/>
    </source>
</evidence>
<dbReference type="Proteomes" id="UP000799755">
    <property type="component" value="Unassembled WGS sequence"/>
</dbReference>
<sequence length="125" mass="13878">MDKATGNQSRKLGDSRCAWQGTQPQQDSDMLARHSERYMGTNCPHTMFISVLRPGVIVPDFIPEQHGESEIGLQLASSMTVPDSIPEQHEGLNRATGRLAGDQEWSTFLLGAFFFSSELFSTMID</sequence>
<proteinExistence type="predicted"/>
<gene>
    <name evidence="1" type="ORF">BDR25DRAFT_358610</name>
</gene>
<keyword evidence="2" id="KW-1185">Reference proteome</keyword>
<dbReference type="EMBL" id="MU003520">
    <property type="protein sequence ID" value="KAF2467494.1"/>
    <property type="molecule type" value="Genomic_DNA"/>
</dbReference>
<reference evidence="1" key="1">
    <citation type="journal article" date="2020" name="Stud. Mycol.">
        <title>101 Dothideomycetes genomes: a test case for predicting lifestyles and emergence of pathogens.</title>
        <authorList>
            <person name="Haridas S."/>
            <person name="Albert R."/>
            <person name="Binder M."/>
            <person name="Bloem J."/>
            <person name="Labutti K."/>
            <person name="Salamov A."/>
            <person name="Andreopoulos B."/>
            <person name="Baker S."/>
            <person name="Barry K."/>
            <person name="Bills G."/>
            <person name="Bluhm B."/>
            <person name="Cannon C."/>
            <person name="Castanera R."/>
            <person name="Culley D."/>
            <person name="Daum C."/>
            <person name="Ezra D."/>
            <person name="Gonzalez J."/>
            <person name="Henrissat B."/>
            <person name="Kuo A."/>
            <person name="Liang C."/>
            <person name="Lipzen A."/>
            <person name="Lutzoni F."/>
            <person name="Magnuson J."/>
            <person name="Mondo S."/>
            <person name="Nolan M."/>
            <person name="Ohm R."/>
            <person name="Pangilinan J."/>
            <person name="Park H.-J."/>
            <person name="Ramirez L."/>
            <person name="Alfaro M."/>
            <person name="Sun H."/>
            <person name="Tritt A."/>
            <person name="Yoshinaga Y."/>
            <person name="Zwiers L.-H."/>
            <person name="Turgeon B."/>
            <person name="Goodwin S."/>
            <person name="Spatafora J."/>
            <person name="Crous P."/>
            <person name="Grigoriev I."/>
        </authorList>
    </citation>
    <scope>NUCLEOTIDE SEQUENCE</scope>
    <source>
        <strain evidence="1">ATCC 200398</strain>
    </source>
</reference>
<evidence type="ECO:0000313" key="1">
    <source>
        <dbReference type="EMBL" id="KAF2467494.1"/>
    </source>
</evidence>
<comment type="caution">
    <text evidence="1">The sequence shown here is derived from an EMBL/GenBank/DDBJ whole genome shotgun (WGS) entry which is preliminary data.</text>
</comment>
<organism evidence="1 2">
    <name type="scientific">Lindgomyces ingoldianus</name>
    <dbReference type="NCBI Taxonomy" id="673940"/>
    <lineage>
        <taxon>Eukaryota</taxon>
        <taxon>Fungi</taxon>
        <taxon>Dikarya</taxon>
        <taxon>Ascomycota</taxon>
        <taxon>Pezizomycotina</taxon>
        <taxon>Dothideomycetes</taxon>
        <taxon>Pleosporomycetidae</taxon>
        <taxon>Pleosporales</taxon>
        <taxon>Lindgomycetaceae</taxon>
        <taxon>Lindgomyces</taxon>
    </lineage>
</organism>
<accession>A0ACB6QKF7</accession>